<gene>
    <name evidence="1" type="ORF">AWC04_10075</name>
</gene>
<evidence type="ECO:0000313" key="2">
    <source>
        <dbReference type="Proteomes" id="UP000193484"/>
    </source>
</evidence>
<proteinExistence type="predicted"/>
<dbReference type="RefSeq" id="WP_163742458.1">
    <property type="nucleotide sequence ID" value="NZ_AP022603.1"/>
</dbReference>
<dbReference type="Proteomes" id="UP000193484">
    <property type="component" value="Unassembled WGS sequence"/>
</dbReference>
<dbReference type="AlphaFoldDB" id="A0A1X1RE30"/>
<sequence length="390" mass="40558">MTARVLRGIAVAAVVVMLAACQPSSGTPAETTPASAAAPDQSAVFFPGPADSYGVTVDQTDREHLAQLYALRQIDPCGFIAAEAFPDRTQPALHGDYSYTYNSVPALVIRADRRRTLGGNACAVAFPDSKTGLLLTVYPGDPGGYTGPAPFTPDPEHPGVTKTTSWGKCTYRVRLPLTAMAGAPASMQDPMLQLAPMTDGRWDLGDTTRCDLAGALAGDAAAQVRDSGIPVLAEQNSVAARYLSSDPCAAAAELSAREFAWSDPKPQSQWPTTWRHPGTCELRLSGQGGAVIRRGLGAWPQLADGVVDPATGERAVRREHDGVTVFGFPGDDGCGSFALAKAADALPVVDVGSGAPGLSAPTPIVVVEVFGRCSDRIADSAVAAIKRGTR</sequence>
<dbReference type="PROSITE" id="PS51257">
    <property type="entry name" value="PROKAR_LIPOPROTEIN"/>
    <property type="match status" value="1"/>
</dbReference>
<reference evidence="1 2" key="1">
    <citation type="submission" date="2016-01" db="EMBL/GenBank/DDBJ databases">
        <title>The new phylogeny of the genus Mycobacterium.</title>
        <authorList>
            <person name="Tarcisio F."/>
            <person name="Conor M."/>
            <person name="Antonella G."/>
            <person name="Elisabetta G."/>
            <person name="Giulia F.S."/>
            <person name="Sara T."/>
            <person name="Anna F."/>
            <person name="Clotilde B."/>
            <person name="Roberto B."/>
            <person name="Veronica D.S."/>
            <person name="Fabio R."/>
            <person name="Monica P."/>
            <person name="Olivier J."/>
            <person name="Enrico T."/>
            <person name="Nicola S."/>
        </authorList>
    </citation>
    <scope>NUCLEOTIDE SEQUENCE [LARGE SCALE GENOMIC DNA]</scope>
    <source>
        <strain evidence="1 2">DSM 44179</strain>
    </source>
</reference>
<accession>A0A1X1RE30</accession>
<comment type="caution">
    <text evidence="1">The sequence shown here is derived from an EMBL/GenBank/DDBJ whole genome shotgun (WGS) entry which is preliminary data.</text>
</comment>
<name>A0A1X1RE30_MYCFA</name>
<dbReference type="EMBL" id="LQOJ01000036">
    <property type="protein sequence ID" value="ORV03672.1"/>
    <property type="molecule type" value="Genomic_DNA"/>
</dbReference>
<keyword evidence="2" id="KW-1185">Reference proteome</keyword>
<organism evidence="1 2">
    <name type="scientific">Mycolicibacterium fallax</name>
    <name type="common">Mycobacterium fallax</name>
    <dbReference type="NCBI Taxonomy" id="1793"/>
    <lineage>
        <taxon>Bacteria</taxon>
        <taxon>Bacillati</taxon>
        <taxon>Actinomycetota</taxon>
        <taxon>Actinomycetes</taxon>
        <taxon>Mycobacteriales</taxon>
        <taxon>Mycobacteriaceae</taxon>
        <taxon>Mycolicibacterium</taxon>
    </lineage>
</organism>
<protein>
    <submittedName>
        <fullName evidence="1">Uncharacterized protein</fullName>
    </submittedName>
</protein>
<evidence type="ECO:0000313" key="1">
    <source>
        <dbReference type="EMBL" id="ORV03672.1"/>
    </source>
</evidence>